<accession>A0ABS1VBE3</accession>
<keyword evidence="2" id="KW-1185">Reference proteome</keyword>
<protein>
    <submittedName>
        <fullName evidence="1">Uncharacterized protein</fullName>
    </submittedName>
</protein>
<dbReference type="RefSeq" id="WP_202828366.1">
    <property type="nucleotide sequence ID" value="NZ_JAEUXJ010000016.1"/>
</dbReference>
<evidence type="ECO:0000313" key="2">
    <source>
        <dbReference type="Proteomes" id="UP000606490"/>
    </source>
</evidence>
<dbReference type="EMBL" id="JAEUXJ010000016">
    <property type="protein sequence ID" value="MBL6458632.1"/>
    <property type="molecule type" value="Genomic_DNA"/>
</dbReference>
<reference evidence="1 2" key="1">
    <citation type="submission" date="2021-01" db="EMBL/GenBank/DDBJ databases">
        <title>Belnapia mucosa sp. nov. and Belnapia arida sp. nov., isolated from the Tabernas Desert (Almeria, Spain).</title>
        <authorList>
            <person name="Molina-Menor E."/>
            <person name="Vidal-Verdu A."/>
            <person name="Calonge A."/>
            <person name="Satari L."/>
            <person name="Pereto Magraner J."/>
            <person name="Porcar Miralles M."/>
        </authorList>
    </citation>
    <scope>NUCLEOTIDE SEQUENCE [LARGE SCALE GENOMIC DNA]</scope>
    <source>
        <strain evidence="1 2">T6</strain>
    </source>
</reference>
<name>A0ABS1VBE3_9PROT</name>
<gene>
    <name evidence="1" type="ORF">JMJ55_25155</name>
</gene>
<comment type="caution">
    <text evidence="1">The sequence shown here is derived from an EMBL/GenBank/DDBJ whole genome shotgun (WGS) entry which is preliminary data.</text>
</comment>
<sequence length="114" mass="11795">MVAETPFAPGIGPFVFTRAERAEAAAFCAALGTDWGAEAVVADDGAVGPGADYPGQRRLPAWQLTWTVAGIALFSSATFETVGVFPSLRMALAAVAKLECGAVEANDNATFAWD</sequence>
<proteinExistence type="predicted"/>
<organism evidence="1 2">
    <name type="scientific">Belnapia mucosa</name>
    <dbReference type="NCBI Taxonomy" id="2804532"/>
    <lineage>
        <taxon>Bacteria</taxon>
        <taxon>Pseudomonadati</taxon>
        <taxon>Pseudomonadota</taxon>
        <taxon>Alphaproteobacteria</taxon>
        <taxon>Acetobacterales</taxon>
        <taxon>Roseomonadaceae</taxon>
        <taxon>Belnapia</taxon>
    </lineage>
</organism>
<dbReference type="Proteomes" id="UP000606490">
    <property type="component" value="Unassembled WGS sequence"/>
</dbReference>
<evidence type="ECO:0000313" key="1">
    <source>
        <dbReference type="EMBL" id="MBL6458632.1"/>
    </source>
</evidence>